<dbReference type="InterPro" id="IPR001810">
    <property type="entry name" value="F-box_dom"/>
</dbReference>
<organism evidence="2 3">
    <name type="scientific">Amniculicola lignicola CBS 123094</name>
    <dbReference type="NCBI Taxonomy" id="1392246"/>
    <lineage>
        <taxon>Eukaryota</taxon>
        <taxon>Fungi</taxon>
        <taxon>Dikarya</taxon>
        <taxon>Ascomycota</taxon>
        <taxon>Pezizomycotina</taxon>
        <taxon>Dothideomycetes</taxon>
        <taxon>Pleosporomycetidae</taxon>
        <taxon>Pleosporales</taxon>
        <taxon>Amniculicolaceae</taxon>
        <taxon>Amniculicola</taxon>
    </lineage>
</organism>
<name>A0A6A5WZI5_9PLEO</name>
<dbReference type="OrthoDB" id="3800738at2759"/>
<dbReference type="AlphaFoldDB" id="A0A6A5WZI5"/>
<keyword evidence="3" id="KW-1185">Reference proteome</keyword>
<accession>A0A6A5WZI5</accession>
<proteinExistence type="predicted"/>
<dbReference type="InterPro" id="IPR036047">
    <property type="entry name" value="F-box-like_dom_sf"/>
</dbReference>
<gene>
    <name evidence="2" type="ORF">P154DRAFT_258943</name>
</gene>
<dbReference type="Proteomes" id="UP000799779">
    <property type="component" value="Unassembled WGS sequence"/>
</dbReference>
<protein>
    <recommendedName>
        <fullName evidence="1">F-box domain-containing protein</fullName>
    </recommendedName>
</protein>
<evidence type="ECO:0000259" key="1">
    <source>
        <dbReference type="Pfam" id="PF12937"/>
    </source>
</evidence>
<evidence type="ECO:0000313" key="2">
    <source>
        <dbReference type="EMBL" id="KAF2006414.1"/>
    </source>
</evidence>
<dbReference type="SUPFAM" id="SSF81383">
    <property type="entry name" value="F-box domain"/>
    <property type="match status" value="1"/>
</dbReference>
<dbReference type="EMBL" id="ML977560">
    <property type="protein sequence ID" value="KAF2006414.1"/>
    <property type="molecule type" value="Genomic_DNA"/>
</dbReference>
<dbReference type="Pfam" id="PF12937">
    <property type="entry name" value="F-box-like"/>
    <property type="match status" value="1"/>
</dbReference>
<dbReference type="Gene3D" id="1.20.1280.50">
    <property type="match status" value="1"/>
</dbReference>
<reference evidence="2" key="1">
    <citation type="journal article" date="2020" name="Stud. Mycol.">
        <title>101 Dothideomycetes genomes: a test case for predicting lifestyles and emergence of pathogens.</title>
        <authorList>
            <person name="Haridas S."/>
            <person name="Albert R."/>
            <person name="Binder M."/>
            <person name="Bloem J."/>
            <person name="Labutti K."/>
            <person name="Salamov A."/>
            <person name="Andreopoulos B."/>
            <person name="Baker S."/>
            <person name="Barry K."/>
            <person name="Bills G."/>
            <person name="Bluhm B."/>
            <person name="Cannon C."/>
            <person name="Castanera R."/>
            <person name="Culley D."/>
            <person name="Daum C."/>
            <person name="Ezra D."/>
            <person name="Gonzalez J."/>
            <person name="Henrissat B."/>
            <person name="Kuo A."/>
            <person name="Liang C."/>
            <person name="Lipzen A."/>
            <person name="Lutzoni F."/>
            <person name="Magnuson J."/>
            <person name="Mondo S."/>
            <person name="Nolan M."/>
            <person name="Ohm R."/>
            <person name="Pangilinan J."/>
            <person name="Park H.-J."/>
            <person name="Ramirez L."/>
            <person name="Alfaro M."/>
            <person name="Sun H."/>
            <person name="Tritt A."/>
            <person name="Yoshinaga Y."/>
            <person name="Zwiers L.-H."/>
            <person name="Turgeon B."/>
            <person name="Goodwin S."/>
            <person name="Spatafora J."/>
            <person name="Crous P."/>
            <person name="Grigoriev I."/>
        </authorList>
    </citation>
    <scope>NUCLEOTIDE SEQUENCE</scope>
    <source>
        <strain evidence="2">CBS 123094</strain>
    </source>
</reference>
<sequence length="202" mass="23016">MPIKILRITTPVPALEPSTRSTPKRKPILYSTRKTSPPAPLEVYELLEQILLLLPMRDLLLSQRVCRRWRHVIVDSKPIQRALHFLPVSDDTPGRYENPLLFDEPPFCDYFGIGIMGDEGGLTGILMVGDSHSGWKKGWPKAFRYTEASWRRMQLTQPLVESFIVEDFRVAPVYDDVLADIVQNKKGGVVMGDMLLLEEVVD</sequence>
<feature type="domain" description="F-box" evidence="1">
    <location>
        <begin position="45"/>
        <end position="76"/>
    </location>
</feature>
<evidence type="ECO:0000313" key="3">
    <source>
        <dbReference type="Proteomes" id="UP000799779"/>
    </source>
</evidence>